<keyword evidence="1" id="KW-0812">Transmembrane</keyword>
<keyword evidence="1" id="KW-1133">Transmembrane helix</keyword>
<dbReference type="EMBL" id="AFZX01000011">
    <property type="protein sequence ID" value="EHL08830.1"/>
    <property type="molecule type" value="Genomic_DNA"/>
</dbReference>
<evidence type="ECO:0000256" key="1">
    <source>
        <dbReference type="SAM" id="Phobius"/>
    </source>
</evidence>
<evidence type="ECO:0000313" key="2">
    <source>
        <dbReference type="EMBL" id="EHL08830.1"/>
    </source>
</evidence>
<dbReference type="AlphaFoldDB" id="G9XHP7"/>
<organism evidence="2 3">
    <name type="scientific">Desulfitobacterium hafniense DP7</name>
    <dbReference type="NCBI Taxonomy" id="537010"/>
    <lineage>
        <taxon>Bacteria</taxon>
        <taxon>Bacillati</taxon>
        <taxon>Bacillota</taxon>
        <taxon>Clostridia</taxon>
        <taxon>Eubacteriales</taxon>
        <taxon>Desulfitobacteriaceae</taxon>
        <taxon>Desulfitobacterium</taxon>
    </lineage>
</organism>
<dbReference type="PATRIC" id="fig|537010.4.peg.440"/>
<dbReference type="Proteomes" id="UP000004416">
    <property type="component" value="Unassembled WGS sequence"/>
</dbReference>
<evidence type="ECO:0000313" key="3">
    <source>
        <dbReference type="Proteomes" id="UP000004416"/>
    </source>
</evidence>
<feature type="transmembrane region" description="Helical" evidence="1">
    <location>
        <begin position="21"/>
        <end position="39"/>
    </location>
</feature>
<comment type="caution">
    <text evidence="2">The sequence shown here is derived from an EMBL/GenBank/DDBJ whole genome shotgun (WGS) entry which is preliminary data.</text>
</comment>
<sequence length="40" mass="4529">MKVNDHKKLKMGTGTVIQIKLNHGTCLLFLCPLFLPSLFQ</sequence>
<accession>G9XHP7</accession>
<reference evidence="2 3" key="1">
    <citation type="submission" date="2011-08" db="EMBL/GenBank/DDBJ databases">
        <authorList>
            <person name="Weinstock G."/>
            <person name="Sodergren E."/>
            <person name="Clifton S."/>
            <person name="Fulton L."/>
            <person name="Fulton B."/>
            <person name="Courtney L."/>
            <person name="Fronick C."/>
            <person name="Harrison M."/>
            <person name="Strong C."/>
            <person name="Farmer C."/>
            <person name="Delahaunty K."/>
            <person name="Markovic C."/>
            <person name="Hall O."/>
            <person name="Minx P."/>
            <person name="Tomlinson C."/>
            <person name="Mitreva M."/>
            <person name="Hou S."/>
            <person name="Chen J."/>
            <person name="Wollam A."/>
            <person name="Pepin K.H."/>
            <person name="Johnson M."/>
            <person name="Bhonagiri V."/>
            <person name="Zhang X."/>
            <person name="Suruliraj S."/>
            <person name="Warren W."/>
            <person name="Chinwalla A."/>
            <person name="Mardis E.R."/>
            <person name="Wilson R.K."/>
        </authorList>
    </citation>
    <scope>NUCLEOTIDE SEQUENCE [LARGE SCALE GENOMIC DNA]</scope>
    <source>
        <strain evidence="2 3">DP7</strain>
    </source>
</reference>
<dbReference type="HOGENOM" id="CLU_3288449_0_0_9"/>
<protein>
    <submittedName>
        <fullName evidence="2">Uncharacterized protein</fullName>
    </submittedName>
</protein>
<proteinExistence type="predicted"/>
<keyword evidence="1" id="KW-0472">Membrane</keyword>
<name>G9XHP7_DESHA</name>
<gene>
    <name evidence="2" type="ORF">HMPREF0322_00473</name>
</gene>